<evidence type="ECO:0000256" key="1">
    <source>
        <dbReference type="SAM" id="SignalP"/>
    </source>
</evidence>
<dbReference type="RefSeq" id="WP_163946815.1">
    <property type="nucleotide sequence ID" value="NZ_JAAFZH010000003.1"/>
</dbReference>
<feature type="chain" id="PRO_5027056206" description="Porin family protein" evidence="1">
    <location>
        <begin position="22"/>
        <end position="174"/>
    </location>
</feature>
<feature type="signal peptide" evidence="1">
    <location>
        <begin position="1"/>
        <end position="21"/>
    </location>
</feature>
<accession>A0A6L9L3Q0</accession>
<dbReference type="Proteomes" id="UP000474175">
    <property type="component" value="Unassembled WGS sequence"/>
</dbReference>
<protein>
    <recommendedName>
        <fullName evidence="4">Porin family protein</fullName>
    </recommendedName>
</protein>
<reference evidence="2 3" key="1">
    <citation type="submission" date="2020-02" db="EMBL/GenBank/DDBJ databases">
        <title>Draft genome sequence of two Spirosoma agri KCTC 52727 and Spirosoma terrae KCTC 52035.</title>
        <authorList>
            <person name="Rojas J."/>
            <person name="Ambika Manirajan B."/>
            <person name="Suarez C."/>
            <person name="Ratering S."/>
            <person name="Schnell S."/>
        </authorList>
    </citation>
    <scope>NUCLEOTIDE SEQUENCE [LARGE SCALE GENOMIC DNA]</scope>
    <source>
        <strain evidence="2 3">KCTC 52035</strain>
    </source>
</reference>
<dbReference type="EMBL" id="JAAFZH010000003">
    <property type="protein sequence ID" value="NDU95255.1"/>
    <property type="molecule type" value="Genomic_DNA"/>
</dbReference>
<keyword evidence="1" id="KW-0732">Signal</keyword>
<gene>
    <name evidence="2" type="ORF">GK108_10265</name>
</gene>
<evidence type="ECO:0000313" key="3">
    <source>
        <dbReference type="Proteomes" id="UP000474175"/>
    </source>
</evidence>
<proteinExistence type="predicted"/>
<dbReference type="AlphaFoldDB" id="A0A6L9L3Q0"/>
<organism evidence="2 3">
    <name type="scientific">Spirosoma terrae</name>
    <dbReference type="NCBI Taxonomy" id="1968276"/>
    <lineage>
        <taxon>Bacteria</taxon>
        <taxon>Pseudomonadati</taxon>
        <taxon>Bacteroidota</taxon>
        <taxon>Cytophagia</taxon>
        <taxon>Cytophagales</taxon>
        <taxon>Cytophagaceae</taxon>
        <taxon>Spirosoma</taxon>
    </lineage>
</organism>
<evidence type="ECO:0000313" key="2">
    <source>
        <dbReference type="EMBL" id="NDU95255.1"/>
    </source>
</evidence>
<evidence type="ECO:0008006" key="4">
    <source>
        <dbReference type="Google" id="ProtNLM"/>
    </source>
</evidence>
<sequence>MIKTFTFLFGLLGCISTYAQSDNLAKPKFGLGLGFTHEKVLMMDLHYQRNKSMFRAGYAFQFNGQKGKFVSEQKANYGRTIIGSGKRYMLFTAGYDYWFTDQFSLGVEGVIGSDVYYTNYSDNRFNGGGYYMNGSSEFAAGGGGKVHYRPQGGLFFGLGYNTLTGAGLSINFSI</sequence>
<comment type="caution">
    <text evidence="2">The sequence shown here is derived from an EMBL/GenBank/DDBJ whole genome shotgun (WGS) entry which is preliminary data.</text>
</comment>
<name>A0A6L9L3Q0_9BACT</name>
<keyword evidence="3" id="KW-1185">Reference proteome</keyword>